<organism evidence="1 2">
    <name type="scientific">Rhizoctonia solani</name>
    <dbReference type="NCBI Taxonomy" id="456999"/>
    <lineage>
        <taxon>Eukaryota</taxon>
        <taxon>Fungi</taxon>
        <taxon>Dikarya</taxon>
        <taxon>Basidiomycota</taxon>
        <taxon>Agaricomycotina</taxon>
        <taxon>Agaricomycetes</taxon>
        <taxon>Cantharellales</taxon>
        <taxon>Ceratobasidiaceae</taxon>
        <taxon>Rhizoctonia</taxon>
    </lineage>
</organism>
<gene>
    <name evidence="1" type="ORF">RDB_LOCUS43769</name>
</gene>
<evidence type="ECO:0000313" key="1">
    <source>
        <dbReference type="EMBL" id="CAE6436852.1"/>
    </source>
</evidence>
<sequence>MKISPPGTGEGYELWSGTTHLIGYLISGGHRPRQIQQNLYPLASSLNRPSQLGLNPTLSTLAAPIGVPGAALPVDGLIPGSYLPIDTSKLPLDTNKLPMPISGGAAPALGGGASGIKLPLTRREDATYAGALDDVQQAAGGVLATLDGSEVDIAQLVSGLGGLSSTLELMNSALAVPGLDLDGLLAGASLEELTNKTSDAFGLVKAVLSKVQSLRAISDAKDQLANIVTLIPKIEDALGLSPELKGVLNGLLVEVLGPVDGILKGLGITL</sequence>
<comment type="caution">
    <text evidence="1">The sequence shown here is derived from an EMBL/GenBank/DDBJ whole genome shotgun (WGS) entry which is preliminary data.</text>
</comment>
<name>A0A8H2XW86_9AGAM</name>
<dbReference type="Proteomes" id="UP000663888">
    <property type="component" value="Unassembled WGS sequence"/>
</dbReference>
<dbReference type="AlphaFoldDB" id="A0A8H2XW86"/>
<dbReference type="EMBL" id="CAJMWX010000869">
    <property type="protein sequence ID" value="CAE6436852.1"/>
    <property type="molecule type" value="Genomic_DNA"/>
</dbReference>
<protein>
    <submittedName>
        <fullName evidence="1">Uncharacterized protein</fullName>
    </submittedName>
</protein>
<evidence type="ECO:0000313" key="2">
    <source>
        <dbReference type="Proteomes" id="UP000663888"/>
    </source>
</evidence>
<reference evidence="1" key="1">
    <citation type="submission" date="2021-01" db="EMBL/GenBank/DDBJ databases">
        <authorList>
            <person name="Kaushik A."/>
        </authorList>
    </citation>
    <scope>NUCLEOTIDE SEQUENCE</scope>
    <source>
        <strain evidence="1">AG4-R118</strain>
    </source>
</reference>
<accession>A0A8H2XW86</accession>
<proteinExistence type="predicted"/>